<evidence type="ECO:0000313" key="3">
    <source>
        <dbReference type="Proteomes" id="UP000828390"/>
    </source>
</evidence>
<sequence length="153" mass="17754">MTEQIDDVRSNNARLETDLANKEREQQAKNERVSNMEEERDWLADMLNESQSVSFYDSIEGKYSYELRQCIYTLLSLNVSAQNVEHVIKCVLKIVGKQCEKLPARSTVLNMNVERLILSQMQLGEVMPEKTNLSCLEGYSKKMIHFGLWQSEE</sequence>
<name>A0A9D4F5B7_DREPO</name>
<feature type="region of interest" description="Disordered" evidence="1">
    <location>
        <begin position="1"/>
        <end position="35"/>
    </location>
</feature>
<dbReference type="AlphaFoldDB" id="A0A9D4F5B7"/>
<reference evidence="2" key="1">
    <citation type="journal article" date="2019" name="bioRxiv">
        <title>The Genome of the Zebra Mussel, Dreissena polymorpha: A Resource for Invasive Species Research.</title>
        <authorList>
            <person name="McCartney M.A."/>
            <person name="Auch B."/>
            <person name="Kono T."/>
            <person name="Mallez S."/>
            <person name="Zhang Y."/>
            <person name="Obille A."/>
            <person name="Becker A."/>
            <person name="Abrahante J.E."/>
            <person name="Garbe J."/>
            <person name="Badalamenti J.P."/>
            <person name="Herman A."/>
            <person name="Mangelson H."/>
            <person name="Liachko I."/>
            <person name="Sullivan S."/>
            <person name="Sone E.D."/>
            <person name="Koren S."/>
            <person name="Silverstein K.A.T."/>
            <person name="Beckman K.B."/>
            <person name="Gohl D.M."/>
        </authorList>
    </citation>
    <scope>NUCLEOTIDE SEQUENCE</scope>
    <source>
        <strain evidence="2">Duluth1</strain>
        <tissue evidence="2">Whole animal</tissue>
    </source>
</reference>
<dbReference type="Proteomes" id="UP000828390">
    <property type="component" value="Unassembled WGS sequence"/>
</dbReference>
<evidence type="ECO:0000256" key="1">
    <source>
        <dbReference type="SAM" id="MobiDB-lite"/>
    </source>
</evidence>
<accession>A0A9D4F5B7</accession>
<evidence type="ECO:0000313" key="2">
    <source>
        <dbReference type="EMBL" id="KAH3791594.1"/>
    </source>
</evidence>
<comment type="caution">
    <text evidence="2">The sequence shown here is derived from an EMBL/GenBank/DDBJ whole genome shotgun (WGS) entry which is preliminary data.</text>
</comment>
<protein>
    <submittedName>
        <fullName evidence="2">Uncharacterized protein</fullName>
    </submittedName>
</protein>
<organism evidence="2 3">
    <name type="scientific">Dreissena polymorpha</name>
    <name type="common">Zebra mussel</name>
    <name type="synonym">Mytilus polymorpha</name>
    <dbReference type="NCBI Taxonomy" id="45954"/>
    <lineage>
        <taxon>Eukaryota</taxon>
        <taxon>Metazoa</taxon>
        <taxon>Spiralia</taxon>
        <taxon>Lophotrochozoa</taxon>
        <taxon>Mollusca</taxon>
        <taxon>Bivalvia</taxon>
        <taxon>Autobranchia</taxon>
        <taxon>Heteroconchia</taxon>
        <taxon>Euheterodonta</taxon>
        <taxon>Imparidentia</taxon>
        <taxon>Neoheterodontei</taxon>
        <taxon>Myida</taxon>
        <taxon>Dreissenoidea</taxon>
        <taxon>Dreissenidae</taxon>
        <taxon>Dreissena</taxon>
    </lineage>
</organism>
<feature type="compositionally biased region" description="Basic and acidic residues" evidence="1">
    <location>
        <begin position="15"/>
        <end position="35"/>
    </location>
</feature>
<keyword evidence="3" id="KW-1185">Reference proteome</keyword>
<dbReference type="EMBL" id="JAIWYP010000007">
    <property type="protein sequence ID" value="KAH3791594.1"/>
    <property type="molecule type" value="Genomic_DNA"/>
</dbReference>
<reference evidence="2" key="2">
    <citation type="submission" date="2020-11" db="EMBL/GenBank/DDBJ databases">
        <authorList>
            <person name="McCartney M.A."/>
            <person name="Auch B."/>
            <person name="Kono T."/>
            <person name="Mallez S."/>
            <person name="Becker A."/>
            <person name="Gohl D.M."/>
            <person name="Silverstein K.A.T."/>
            <person name="Koren S."/>
            <person name="Bechman K.B."/>
            <person name="Herman A."/>
            <person name="Abrahante J.E."/>
            <person name="Garbe J."/>
        </authorList>
    </citation>
    <scope>NUCLEOTIDE SEQUENCE</scope>
    <source>
        <strain evidence="2">Duluth1</strain>
        <tissue evidence="2">Whole animal</tissue>
    </source>
</reference>
<proteinExistence type="predicted"/>
<gene>
    <name evidence="2" type="ORF">DPMN_145082</name>
</gene>